<dbReference type="AlphaFoldDB" id="Q7UR01"/>
<keyword evidence="2" id="KW-1185">Reference proteome</keyword>
<evidence type="ECO:0000313" key="1">
    <source>
        <dbReference type="EMBL" id="CAD74541.1"/>
    </source>
</evidence>
<name>Q7UR01_RHOBA</name>
<protein>
    <submittedName>
        <fullName evidence="1">Uncharacterized protein</fullName>
    </submittedName>
</protein>
<dbReference type="STRING" id="243090.RB5976"/>
<dbReference type="HOGENOM" id="CLU_3047384_0_0_0"/>
<proteinExistence type="predicted"/>
<sequence>MKHRRVSRLCSDLIRHSADFQMAYLFRSEVRGQVERRRSGVRENECRKISRTQQ</sequence>
<dbReference type="EMBL" id="BX294143">
    <property type="protein sequence ID" value="CAD74541.1"/>
    <property type="molecule type" value="Genomic_DNA"/>
</dbReference>
<dbReference type="InParanoid" id="Q7UR01"/>
<dbReference type="Proteomes" id="UP000001025">
    <property type="component" value="Chromosome"/>
</dbReference>
<gene>
    <name evidence="1" type="ordered locus">RB5976</name>
</gene>
<evidence type="ECO:0000313" key="2">
    <source>
        <dbReference type="Proteomes" id="UP000001025"/>
    </source>
</evidence>
<organism evidence="1 2">
    <name type="scientific">Rhodopirellula baltica (strain DSM 10527 / NCIMB 13988 / SH1)</name>
    <dbReference type="NCBI Taxonomy" id="243090"/>
    <lineage>
        <taxon>Bacteria</taxon>
        <taxon>Pseudomonadati</taxon>
        <taxon>Planctomycetota</taxon>
        <taxon>Planctomycetia</taxon>
        <taxon>Pirellulales</taxon>
        <taxon>Pirellulaceae</taxon>
        <taxon>Rhodopirellula</taxon>
    </lineage>
</organism>
<dbReference type="KEGG" id="rba:RB5976"/>
<dbReference type="EnsemblBacteria" id="CAD74541">
    <property type="protein sequence ID" value="CAD74541"/>
    <property type="gene ID" value="RB5976"/>
</dbReference>
<accession>Q7UR01</accession>
<reference evidence="1 2" key="1">
    <citation type="journal article" date="2003" name="Proc. Natl. Acad. Sci. U.S.A.">
        <title>Complete genome sequence of the marine planctomycete Pirellula sp. strain 1.</title>
        <authorList>
            <person name="Gloeckner F.O."/>
            <person name="Kube M."/>
            <person name="Bauer M."/>
            <person name="Teeling H."/>
            <person name="Lombardot T."/>
            <person name="Ludwig W."/>
            <person name="Gade D."/>
            <person name="Beck A."/>
            <person name="Borzym K."/>
            <person name="Heitmann K."/>
            <person name="Rabus R."/>
            <person name="Schlesner H."/>
            <person name="Amann R."/>
            <person name="Reinhardt R."/>
        </authorList>
    </citation>
    <scope>NUCLEOTIDE SEQUENCE [LARGE SCALE GENOMIC DNA]</scope>
    <source>
        <strain evidence="2">DSM 10527 / NCIMB 13988 / SH1</strain>
    </source>
</reference>